<dbReference type="AlphaFoldDB" id="A0AAV5J850"/>
<organism evidence="1 2">
    <name type="scientific">Rubroshorea leprosula</name>
    <dbReference type="NCBI Taxonomy" id="152421"/>
    <lineage>
        <taxon>Eukaryota</taxon>
        <taxon>Viridiplantae</taxon>
        <taxon>Streptophyta</taxon>
        <taxon>Embryophyta</taxon>
        <taxon>Tracheophyta</taxon>
        <taxon>Spermatophyta</taxon>
        <taxon>Magnoliopsida</taxon>
        <taxon>eudicotyledons</taxon>
        <taxon>Gunneridae</taxon>
        <taxon>Pentapetalae</taxon>
        <taxon>rosids</taxon>
        <taxon>malvids</taxon>
        <taxon>Malvales</taxon>
        <taxon>Dipterocarpaceae</taxon>
        <taxon>Rubroshorea</taxon>
    </lineage>
</organism>
<comment type="caution">
    <text evidence="1">The sequence shown here is derived from an EMBL/GenBank/DDBJ whole genome shotgun (WGS) entry which is preliminary data.</text>
</comment>
<keyword evidence="2" id="KW-1185">Reference proteome</keyword>
<evidence type="ECO:0000313" key="2">
    <source>
        <dbReference type="Proteomes" id="UP001054252"/>
    </source>
</evidence>
<evidence type="ECO:0000313" key="1">
    <source>
        <dbReference type="EMBL" id="GKV08713.1"/>
    </source>
</evidence>
<protein>
    <submittedName>
        <fullName evidence="1">Uncharacterized protein</fullName>
    </submittedName>
</protein>
<accession>A0AAV5J850</accession>
<sequence length="125" mass="13878">MMESDHLLLIGEECGEKLGEMARMNRSLDVESGESSTEEVEVESPRSVVVKKKVEWVHSQVLRIREEESHLGEDFLSDLRGLSGKDSKTVVGGSPKRHRVNVVVFSRPILPCSPLSGKNTVKALH</sequence>
<name>A0AAV5J850_9ROSI</name>
<proteinExistence type="predicted"/>
<reference evidence="1 2" key="1">
    <citation type="journal article" date="2021" name="Commun. Biol.">
        <title>The genome of Shorea leprosula (Dipterocarpaceae) highlights the ecological relevance of drought in aseasonal tropical rainforests.</title>
        <authorList>
            <person name="Ng K.K.S."/>
            <person name="Kobayashi M.J."/>
            <person name="Fawcett J.A."/>
            <person name="Hatakeyama M."/>
            <person name="Paape T."/>
            <person name="Ng C.H."/>
            <person name="Ang C.C."/>
            <person name="Tnah L.H."/>
            <person name="Lee C.T."/>
            <person name="Nishiyama T."/>
            <person name="Sese J."/>
            <person name="O'Brien M.J."/>
            <person name="Copetti D."/>
            <person name="Mohd Noor M.I."/>
            <person name="Ong R.C."/>
            <person name="Putra M."/>
            <person name="Sireger I.Z."/>
            <person name="Indrioko S."/>
            <person name="Kosugi Y."/>
            <person name="Izuno A."/>
            <person name="Isagi Y."/>
            <person name="Lee S.L."/>
            <person name="Shimizu K.K."/>
        </authorList>
    </citation>
    <scope>NUCLEOTIDE SEQUENCE [LARGE SCALE GENOMIC DNA]</scope>
    <source>
        <strain evidence="1">214</strain>
    </source>
</reference>
<dbReference type="EMBL" id="BPVZ01000029">
    <property type="protein sequence ID" value="GKV08713.1"/>
    <property type="molecule type" value="Genomic_DNA"/>
</dbReference>
<dbReference type="Proteomes" id="UP001054252">
    <property type="component" value="Unassembled WGS sequence"/>
</dbReference>
<gene>
    <name evidence="1" type="ORF">SLEP1_g20309</name>
</gene>